<keyword evidence="1" id="KW-0233">DNA recombination</keyword>
<dbReference type="AlphaFoldDB" id="A0AAD7BFD6"/>
<dbReference type="PANTHER" id="PTHR34605:SF4">
    <property type="entry name" value="DNA ADENINE METHYLTRANSFERASE"/>
    <property type="match status" value="1"/>
</dbReference>
<reference evidence="2" key="1">
    <citation type="submission" date="2023-03" db="EMBL/GenBank/DDBJ databases">
        <title>Massive genome expansion in bonnet fungi (Mycena s.s.) driven by repeated elements and novel gene families across ecological guilds.</title>
        <authorList>
            <consortium name="Lawrence Berkeley National Laboratory"/>
            <person name="Harder C.B."/>
            <person name="Miyauchi S."/>
            <person name="Viragh M."/>
            <person name="Kuo A."/>
            <person name="Thoen E."/>
            <person name="Andreopoulos B."/>
            <person name="Lu D."/>
            <person name="Skrede I."/>
            <person name="Drula E."/>
            <person name="Henrissat B."/>
            <person name="Morin E."/>
            <person name="Kohler A."/>
            <person name="Barry K."/>
            <person name="LaButti K."/>
            <person name="Morin E."/>
            <person name="Salamov A."/>
            <person name="Lipzen A."/>
            <person name="Mereny Z."/>
            <person name="Hegedus B."/>
            <person name="Baldrian P."/>
            <person name="Stursova M."/>
            <person name="Weitz H."/>
            <person name="Taylor A."/>
            <person name="Grigoriev I.V."/>
            <person name="Nagy L.G."/>
            <person name="Martin F."/>
            <person name="Kauserud H."/>
        </authorList>
    </citation>
    <scope>NUCLEOTIDE SEQUENCE</scope>
    <source>
        <strain evidence="2">9284</strain>
    </source>
</reference>
<dbReference type="Proteomes" id="UP001221142">
    <property type="component" value="Unassembled WGS sequence"/>
</dbReference>
<dbReference type="GO" id="GO:0015074">
    <property type="term" value="P:DNA integration"/>
    <property type="evidence" value="ECO:0007669"/>
    <property type="project" value="InterPro"/>
</dbReference>
<evidence type="ECO:0000313" key="3">
    <source>
        <dbReference type="Proteomes" id="UP001221142"/>
    </source>
</evidence>
<proteinExistence type="predicted"/>
<dbReference type="SUPFAM" id="SSF56349">
    <property type="entry name" value="DNA breaking-rejoining enzymes"/>
    <property type="match status" value="1"/>
</dbReference>
<dbReference type="Gene3D" id="1.10.443.10">
    <property type="entry name" value="Intergrase catalytic core"/>
    <property type="match status" value="1"/>
</dbReference>
<dbReference type="EMBL" id="JARKIF010000018">
    <property type="protein sequence ID" value="KAJ7619592.1"/>
    <property type="molecule type" value="Genomic_DNA"/>
</dbReference>
<dbReference type="InterPro" id="IPR013762">
    <property type="entry name" value="Integrase-like_cat_sf"/>
</dbReference>
<dbReference type="GO" id="GO:0003677">
    <property type="term" value="F:DNA binding"/>
    <property type="evidence" value="ECO:0007669"/>
    <property type="project" value="InterPro"/>
</dbReference>
<evidence type="ECO:0000256" key="1">
    <source>
        <dbReference type="ARBA" id="ARBA00023172"/>
    </source>
</evidence>
<name>A0AAD7BFD6_9AGAR</name>
<dbReference type="PANTHER" id="PTHR34605">
    <property type="entry name" value="PHAGE_INTEGRASE DOMAIN-CONTAINING PROTEIN"/>
    <property type="match status" value="1"/>
</dbReference>
<evidence type="ECO:0000313" key="2">
    <source>
        <dbReference type="EMBL" id="KAJ7619592.1"/>
    </source>
</evidence>
<protein>
    <submittedName>
        <fullName evidence="2">DNA breaking-rejoining enzyme</fullName>
    </submittedName>
</protein>
<gene>
    <name evidence="2" type="ORF">FB45DRAFT_755259</name>
</gene>
<organism evidence="2 3">
    <name type="scientific">Roridomyces roridus</name>
    <dbReference type="NCBI Taxonomy" id="1738132"/>
    <lineage>
        <taxon>Eukaryota</taxon>
        <taxon>Fungi</taxon>
        <taxon>Dikarya</taxon>
        <taxon>Basidiomycota</taxon>
        <taxon>Agaricomycotina</taxon>
        <taxon>Agaricomycetes</taxon>
        <taxon>Agaricomycetidae</taxon>
        <taxon>Agaricales</taxon>
        <taxon>Marasmiineae</taxon>
        <taxon>Mycenaceae</taxon>
        <taxon>Roridomyces</taxon>
    </lineage>
</organism>
<comment type="caution">
    <text evidence="2">The sequence shown here is derived from an EMBL/GenBank/DDBJ whole genome shotgun (WGS) entry which is preliminary data.</text>
</comment>
<feature type="non-terminal residue" evidence="2">
    <location>
        <position position="341"/>
    </location>
</feature>
<accession>A0AAD7BFD6</accession>
<dbReference type="InterPro" id="IPR011010">
    <property type="entry name" value="DNA_brk_join_enz"/>
</dbReference>
<dbReference type="InterPro" id="IPR052925">
    <property type="entry name" value="Phage_Integrase-like_Recomb"/>
</dbReference>
<keyword evidence="3" id="KW-1185">Reference proteome</keyword>
<sequence>RCDDIKLDGETKDAKVLRASYSHAQKMRAATTYGFGRLNGLGSVEWQKSEVTGKMRGNPSVSETVSSYMISLRKKKAFIQVHGGEVSTSARAITPEILEELYHHNNKPHIKNIQPLEPRSRKRPADPNEWCGGRTRVMLYAVYIISFLCLLRFDEALKIQGHEICLIGDTAVELTLPFRKTNQNGGIKPFVLHEWRHAPHLCPVRAIAEWIALYAPTDGYLFPPMNRRDQWGDGTKPMVSTEKFLELFRHNLLDIGLDPWPYGTHSFCRGGCQFFATWQCWSLRRLCEWGGWSMEFSNLTIVKYLIGWNDDPTETRENFLNPNQKTMLRCATCGRNCACGF</sequence>
<dbReference type="GO" id="GO:0006310">
    <property type="term" value="P:DNA recombination"/>
    <property type="evidence" value="ECO:0007669"/>
    <property type="project" value="UniProtKB-KW"/>
</dbReference>